<evidence type="ECO:0000256" key="1">
    <source>
        <dbReference type="ARBA" id="ARBA00022837"/>
    </source>
</evidence>
<evidence type="ECO:0000313" key="5">
    <source>
        <dbReference type="EMBL" id="CAE4619055.1"/>
    </source>
</evidence>
<evidence type="ECO:0000259" key="4">
    <source>
        <dbReference type="PROSITE" id="PS50222"/>
    </source>
</evidence>
<feature type="region of interest" description="Disordered" evidence="2">
    <location>
        <begin position="48"/>
        <end position="191"/>
    </location>
</feature>
<proteinExistence type="predicted"/>
<dbReference type="InterPro" id="IPR011992">
    <property type="entry name" value="EF-hand-dom_pair"/>
</dbReference>
<organism evidence="5">
    <name type="scientific">Alexandrium monilatum</name>
    <dbReference type="NCBI Taxonomy" id="311494"/>
    <lineage>
        <taxon>Eukaryota</taxon>
        <taxon>Sar</taxon>
        <taxon>Alveolata</taxon>
        <taxon>Dinophyceae</taxon>
        <taxon>Gonyaulacales</taxon>
        <taxon>Pyrocystaceae</taxon>
        <taxon>Alexandrium</taxon>
    </lineage>
</organism>
<sequence length="191" mass="20604">MSRPCLPTLLCLLLGSGSSAAGFGRSLASSPPGQLALFAALASHGFAEEAAKEEQGEAAEIVEEAAGGEDEGEGEDEDEGEDAGEGEDEEDQEDEEEDDEEDPAAFIQKFDKNNDGFLEFGEFDQPEDAMDEDREVLKKLIAESDADGDGKISKEELPSLLEAFEREDGEFEEEEDEEDEGHEPEAPEGSH</sequence>
<dbReference type="SMART" id="SM00054">
    <property type="entry name" value="EFh"/>
    <property type="match status" value="2"/>
</dbReference>
<keyword evidence="3" id="KW-0732">Signal</keyword>
<dbReference type="Pfam" id="PF13202">
    <property type="entry name" value="EF-hand_5"/>
    <property type="match status" value="2"/>
</dbReference>
<feature type="chain" id="PRO_5031264312" description="EF-hand domain-containing protein" evidence="3">
    <location>
        <begin position="21"/>
        <end position="191"/>
    </location>
</feature>
<dbReference type="Gene3D" id="1.10.238.10">
    <property type="entry name" value="EF-hand"/>
    <property type="match status" value="1"/>
</dbReference>
<dbReference type="AlphaFoldDB" id="A0A7S4RLZ9"/>
<dbReference type="GO" id="GO:0005509">
    <property type="term" value="F:calcium ion binding"/>
    <property type="evidence" value="ECO:0007669"/>
    <property type="project" value="InterPro"/>
</dbReference>
<dbReference type="InterPro" id="IPR018247">
    <property type="entry name" value="EF_Hand_1_Ca_BS"/>
</dbReference>
<feature type="compositionally biased region" description="Basic and acidic residues" evidence="2">
    <location>
        <begin position="135"/>
        <end position="157"/>
    </location>
</feature>
<feature type="compositionally biased region" description="Acidic residues" evidence="2">
    <location>
        <begin position="56"/>
        <end position="103"/>
    </location>
</feature>
<dbReference type="SUPFAM" id="SSF47473">
    <property type="entry name" value="EF-hand"/>
    <property type="match status" value="1"/>
</dbReference>
<feature type="signal peptide" evidence="3">
    <location>
        <begin position="1"/>
        <end position="20"/>
    </location>
</feature>
<dbReference type="PROSITE" id="PS50222">
    <property type="entry name" value="EF_HAND_2"/>
    <property type="match status" value="1"/>
</dbReference>
<evidence type="ECO:0000256" key="3">
    <source>
        <dbReference type="SAM" id="SignalP"/>
    </source>
</evidence>
<protein>
    <recommendedName>
        <fullName evidence="4">EF-hand domain-containing protein</fullName>
    </recommendedName>
</protein>
<feature type="compositionally biased region" description="Acidic residues" evidence="2">
    <location>
        <begin position="165"/>
        <end position="182"/>
    </location>
</feature>
<reference evidence="5" key="1">
    <citation type="submission" date="2021-01" db="EMBL/GenBank/DDBJ databases">
        <authorList>
            <person name="Corre E."/>
            <person name="Pelletier E."/>
            <person name="Niang G."/>
            <person name="Scheremetjew M."/>
            <person name="Finn R."/>
            <person name="Kale V."/>
            <person name="Holt S."/>
            <person name="Cochrane G."/>
            <person name="Meng A."/>
            <person name="Brown T."/>
            <person name="Cohen L."/>
        </authorList>
    </citation>
    <scope>NUCLEOTIDE SEQUENCE</scope>
    <source>
        <strain evidence="5">CCMP3105</strain>
    </source>
</reference>
<accession>A0A7S4RLZ9</accession>
<dbReference type="EMBL" id="HBNR01053589">
    <property type="protein sequence ID" value="CAE4619055.1"/>
    <property type="molecule type" value="Transcribed_RNA"/>
</dbReference>
<evidence type="ECO:0000256" key="2">
    <source>
        <dbReference type="SAM" id="MobiDB-lite"/>
    </source>
</evidence>
<feature type="compositionally biased region" description="Acidic residues" evidence="2">
    <location>
        <begin position="121"/>
        <end position="134"/>
    </location>
</feature>
<feature type="domain" description="EF-hand" evidence="4">
    <location>
        <begin position="132"/>
        <end position="167"/>
    </location>
</feature>
<dbReference type="CDD" id="cd00051">
    <property type="entry name" value="EFh"/>
    <property type="match status" value="1"/>
</dbReference>
<dbReference type="InterPro" id="IPR002048">
    <property type="entry name" value="EF_hand_dom"/>
</dbReference>
<keyword evidence="1" id="KW-0106">Calcium</keyword>
<name>A0A7S4RLZ9_9DINO</name>
<dbReference type="PROSITE" id="PS00018">
    <property type="entry name" value="EF_HAND_1"/>
    <property type="match status" value="1"/>
</dbReference>
<gene>
    <name evidence="5" type="ORF">AMON00008_LOCUS37622</name>
</gene>